<evidence type="ECO:0000313" key="1">
    <source>
        <dbReference type="EMBL" id="RYQ97514.1"/>
    </source>
</evidence>
<organism evidence="1 2">
    <name type="scientific">Arachis hypogaea</name>
    <name type="common">Peanut</name>
    <dbReference type="NCBI Taxonomy" id="3818"/>
    <lineage>
        <taxon>Eukaryota</taxon>
        <taxon>Viridiplantae</taxon>
        <taxon>Streptophyta</taxon>
        <taxon>Embryophyta</taxon>
        <taxon>Tracheophyta</taxon>
        <taxon>Spermatophyta</taxon>
        <taxon>Magnoliopsida</taxon>
        <taxon>eudicotyledons</taxon>
        <taxon>Gunneridae</taxon>
        <taxon>Pentapetalae</taxon>
        <taxon>rosids</taxon>
        <taxon>fabids</taxon>
        <taxon>Fabales</taxon>
        <taxon>Fabaceae</taxon>
        <taxon>Papilionoideae</taxon>
        <taxon>50 kb inversion clade</taxon>
        <taxon>dalbergioids sensu lato</taxon>
        <taxon>Dalbergieae</taxon>
        <taxon>Pterocarpus clade</taxon>
        <taxon>Arachis</taxon>
    </lineage>
</organism>
<reference evidence="1 2" key="1">
    <citation type="submission" date="2019-01" db="EMBL/GenBank/DDBJ databases">
        <title>Sequencing of cultivated peanut Arachis hypogaea provides insights into genome evolution and oil improvement.</title>
        <authorList>
            <person name="Chen X."/>
        </authorList>
    </citation>
    <scope>NUCLEOTIDE SEQUENCE [LARGE SCALE GENOMIC DNA]</scope>
    <source>
        <strain evidence="2">cv. Fuhuasheng</strain>
        <tissue evidence="1">Leaves</tissue>
    </source>
</reference>
<dbReference type="EMBL" id="SDMP01000018">
    <property type="protein sequence ID" value="RYQ97514.1"/>
    <property type="molecule type" value="Genomic_DNA"/>
</dbReference>
<keyword evidence="2" id="KW-1185">Reference proteome</keyword>
<proteinExistence type="predicted"/>
<comment type="caution">
    <text evidence="1">The sequence shown here is derived from an EMBL/GenBank/DDBJ whole genome shotgun (WGS) entry which is preliminary data.</text>
</comment>
<sequence>MKRVEKLFYRILTYVFSEVETPELLAKLVDVVCSSGGSNQNPQSLAMLAASSSMPLGASLSMPVIAPEAVLIASPSFAADLNYDCDGQIGSVEDVLREEDDDDVVEHLVEELSSTPRTFRL</sequence>
<name>A0A444Y6G1_ARAHY</name>
<dbReference type="Proteomes" id="UP000289738">
    <property type="component" value="Chromosome B08"/>
</dbReference>
<accession>A0A444Y6G1</accession>
<dbReference type="AlphaFoldDB" id="A0A444Y6G1"/>
<protein>
    <submittedName>
        <fullName evidence="1">Uncharacterized protein</fullName>
    </submittedName>
</protein>
<gene>
    <name evidence="1" type="ORF">Ahy_B08g093578</name>
</gene>
<evidence type="ECO:0000313" key="2">
    <source>
        <dbReference type="Proteomes" id="UP000289738"/>
    </source>
</evidence>